<evidence type="ECO:0000256" key="7">
    <source>
        <dbReference type="ARBA" id="ARBA00023136"/>
    </source>
</evidence>
<dbReference type="GO" id="GO:0005886">
    <property type="term" value="C:plasma membrane"/>
    <property type="evidence" value="ECO:0007669"/>
    <property type="project" value="UniProtKB-SubCell"/>
</dbReference>
<dbReference type="Gene3D" id="1.20.1250.20">
    <property type="entry name" value="MFS general substrate transporter like domains"/>
    <property type="match status" value="2"/>
</dbReference>
<feature type="domain" description="Major facilitator superfamily (MFS) profile" evidence="9">
    <location>
        <begin position="201"/>
        <end position="394"/>
    </location>
</feature>
<protein>
    <submittedName>
        <fullName evidence="10">PPP family 3-phenylpropionic acid transporter</fullName>
    </submittedName>
</protein>
<feature type="transmembrane region" description="Helical" evidence="8">
    <location>
        <begin position="288"/>
        <end position="307"/>
    </location>
</feature>
<feature type="transmembrane region" description="Helical" evidence="8">
    <location>
        <begin position="262"/>
        <end position="282"/>
    </location>
</feature>
<accession>A0A4R6UXN0</accession>
<gene>
    <name evidence="10" type="ORF">EV696_10214</name>
</gene>
<feature type="transmembrane region" description="Helical" evidence="8">
    <location>
        <begin position="197"/>
        <end position="217"/>
    </location>
</feature>
<dbReference type="OrthoDB" id="9150135at2"/>
<evidence type="ECO:0000259" key="9">
    <source>
        <dbReference type="PROSITE" id="PS50850"/>
    </source>
</evidence>
<dbReference type="GO" id="GO:0030395">
    <property type="term" value="F:lactose binding"/>
    <property type="evidence" value="ECO:0007669"/>
    <property type="project" value="TreeGrafter"/>
</dbReference>
<feature type="transmembrane region" description="Helical" evidence="8">
    <location>
        <begin position="328"/>
        <end position="350"/>
    </location>
</feature>
<evidence type="ECO:0000256" key="3">
    <source>
        <dbReference type="ARBA" id="ARBA00022475"/>
    </source>
</evidence>
<comment type="subcellular location">
    <subcellularLocation>
        <location evidence="1">Cell inner membrane</location>
        <topology evidence="1">Multi-pass membrane protein</topology>
    </subcellularLocation>
</comment>
<dbReference type="GO" id="GO:0015528">
    <property type="term" value="F:lactose:proton symporter activity"/>
    <property type="evidence" value="ECO:0007669"/>
    <property type="project" value="TreeGrafter"/>
</dbReference>
<feature type="transmembrane region" description="Helical" evidence="8">
    <location>
        <begin position="158"/>
        <end position="177"/>
    </location>
</feature>
<evidence type="ECO:0000256" key="2">
    <source>
        <dbReference type="ARBA" id="ARBA00022448"/>
    </source>
</evidence>
<reference evidence="10 11" key="1">
    <citation type="submission" date="2019-03" db="EMBL/GenBank/DDBJ databases">
        <title>Genomic Encyclopedia of Type Strains, Phase IV (KMG-IV): sequencing the most valuable type-strain genomes for metagenomic binning, comparative biology and taxonomic classification.</title>
        <authorList>
            <person name="Goeker M."/>
        </authorList>
    </citation>
    <scope>NUCLEOTIDE SEQUENCE [LARGE SCALE GENOMIC DNA]</scope>
    <source>
        <strain evidence="10 11">DSM 103792</strain>
    </source>
</reference>
<feature type="transmembrane region" description="Helical" evidence="8">
    <location>
        <begin position="12"/>
        <end position="28"/>
    </location>
</feature>
<evidence type="ECO:0000256" key="1">
    <source>
        <dbReference type="ARBA" id="ARBA00004429"/>
    </source>
</evidence>
<keyword evidence="7 8" id="KW-0472">Membrane</keyword>
<evidence type="ECO:0000256" key="6">
    <source>
        <dbReference type="ARBA" id="ARBA00022989"/>
    </source>
</evidence>
<evidence type="ECO:0000256" key="8">
    <source>
        <dbReference type="SAM" id="Phobius"/>
    </source>
</evidence>
<keyword evidence="3" id="KW-1003">Cell membrane</keyword>
<organism evidence="10 11">
    <name type="scientific">Permianibacter aggregans</name>
    <dbReference type="NCBI Taxonomy" id="1510150"/>
    <lineage>
        <taxon>Bacteria</taxon>
        <taxon>Pseudomonadati</taxon>
        <taxon>Pseudomonadota</taxon>
        <taxon>Gammaproteobacteria</taxon>
        <taxon>Pseudomonadales</taxon>
        <taxon>Pseudomonadaceae</taxon>
        <taxon>Permianibacter</taxon>
    </lineage>
</organism>
<feature type="transmembrane region" description="Helical" evidence="8">
    <location>
        <begin position="237"/>
        <end position="255"/>
    </location>
</feature>
<feature type="transmembrane region" description="Helical" evidence="8">
    <location>
        <begin position="40"/>
        <end position="60"/>
    </location>
</feature>
<feature type="transmembrane region" description="Helical" evidence="8">
    <location>
        <begin position="72"/>
        <end position="88"/>
    </location>
</feature>
<evidence type="ECO:0000256" key="5">
    <source>
        <dbReference type="ARBA" id="ARBA00022692"/>
    </source>
</evidence>
<evidence type="ECO:0000313" key="10">
    <source>
        <dbReference type="EMBL" id="TDQ50335.1"/>
    </source>
</evidence>
<dbReference type="PANTHER" id="PTHR23522">
    <property type="entry name" value="BLL5896 PROTEIN"/>
    <property type="match status" value="1"/>
</dbReference>
<dbReference type="InterPro" id="IPR026032">
    <property type="entry name" value="HcaT-like"/>
</dbReference>
<keyword evidence="4" id="KW-0997">Cell inner membrane</keyword>
<sequence>MDSRQFRRLSEFYFFYFAVLGAFVPYRSRYFDGQGFDSFTIGLTASVISLTTIAAPYGWAAIADRFHAGHRVLLSGVIMSLIAVVIGLESRTAILMILAMAMYSLCWNAILPQAETLTLSLTEKGGGNYSRIRLWGSIGYMLAVVGVGYGVEWWGVKIVEPVVIAFMLVLLISAWVLPRSEQQERNMLRHDRLREHFWQRPVIIFLFATILVTISHAPYYTFFDLYMRKLGYTPSQSGWLITLGVIAEIGLFMIAQSIIQRWRFGLILHVALIICALRWIMLATLGDWLPVLLLVQVLHAVTFALMHTLAMHFVHNKFPPKQRGRAQAIYSALTYGVGGAAGNFIAGAIWDSGRGGAATFMMSGVVCALAFVIVYFLWRRGDSAAPKPPPVDPE</sequence>
<keyword evidence="11" id="KW-1185">Reference proteome</keyword>
<dbReference type="SUPFAM" id="SSF103473">
    <property type="entry name" value="MFS general substrate transporter"/>
    <property type="match status" value="1"/>
</dbReference>
<keyword evidence="2" id="KW-0813">Transport</keyword>
<dbReference type="NCBIfam" id="NF037955">
    <property type="entry name" value="mfs"/>
    <property type="match status" value="1"/>
</dbReference>
<dbReference type="InterPro" id="IPR024989">
    <property type="entry name" value="MFS_assoc_dom"/>
</dbReference>
<dbReference type="PANTHER" id="PTHR23522:SF10">
    <property type="entry name" value="3-PHENYLPROPIONIC ACID TRANSPORTER-RELATED"/>
    <property type="match status" value="1"/>
</dbReference>
<comment type="caution">
    <text evidence="10">The sequence shown here is derived from an EMBL/GenBank/DDBJ whole genome shotgun (WGS) entry which is preliminary data.</text>
</comment>
<evidence type="ECO:0000256" key="4">
    <source>
        <dbReference type="ARBA" id="ARBA00022519"/>
    </source>
</evidence>
<feature type="transmembrane region" description="Helical" evidence="8">
    <location>
        <begin position="94"/>
        <end position="111"/>
    </location>
</feature>
<dbReference type="AlphaFoldDB" id="A0A4R6UXN0"/>
<dbReference type="PIRSF" id="PIRSF004925">
    <property type="entry name" value="HcaT"/>
    <property type="match status" value="1"/>
</dbReference>
<dbReference type="InterPro" id="IPR020846">
    <property type="entry name" value="MFS_dom"/>
</dbReference>
<dbReference type="EMBL" id="SNYM01000002">
    <property type="protein sequence ID" value="TDQ50335.1"/>
    <property type="molecule type" value="Genomic_DNA"/>
</dbReference>
<dbReference type="Proteomes" id="UP000295375">
    <property type="component" value="Unassembled WGS sequence"/>
</dbReference>
<dbReference type="PROSITE" id="PS50850">
    <property type="entry name" value="MFS"/>
    <property type="match status" value="1"/>
</dbReference>
<feature type="transmembrane region" description="Helical" evidence="8">
    <location>
        <begin position="356"/>
        <end position="378"/>
    </location>
</feature>
<keyword evidence="6 8" id="KW-1133">Transmembrane helix</keyword>
<dbReference type="InterPro" id="IPR036259">
    <property type="entry name" value="MFS_trans_sf"/>
</dbReference>
<keyword evidence="5 8" id="KW-0812">Transmembrane</keyword>
<dbReference type="RefSeq" id="WP_133587413.1">
    <property type="nucleotide sequence ID" value="NZ_CP037953.1"/>
</dbReference>
<name>A0A4R6UXN0_9GAMM</name>
<proteinExistence type="predicted"/>
<dbReference type="Pfam" id="PF12832">
    <property type="entry name" value="MFS_1_like"/>
    <property type="match status" value="1"/>
</dbReference>
<feature type="transmembrane region" description="Helical" evidence="8">
    <location>
        <begin position="132"/>
        <end position="152"/>
    </location>
</feature>
<evidence type="ECO:0000313" key="11">
    <source>
        <dbReference type="Proteomes" id="UP000295375"/>
    </source>
</evidence>